<organism evidence="1 2">
    <name type="scientific">Pediococcus cellicola</name>
    <dbReference type="NCBI Taxonomy" id="319652"/>
    <lineage>
        <taxon>Bacteria</taxon>
        <taxon>Bacillati</taxon>
        <taxon>Bacillota</taxon>
        <taxon>Bacilli</taxon>
        <taxon>Lactobacillales</taxon>
        <taxon>Lactobacillaceae</taxon>
        <taxon>Pediococcus</taxon>
    </lineage>
</organism>
<comment type="caution">
    <text evidence="1">The sequence shown here is derived from an EMBL/GenBank/DDBJ whole genome shotgun (WGS) entry which is preliminary data.</text>
</comment>
<dbReference type="PATRIC" id="fig|319652.3.peg.1115"/>
<gene>
    <name evidence="1" type="ORF">IV80_GL001105</name>
</gene>
<dbReference type="InterPro" id="IPR012334">
    <property type="entry name" value="Pectin_lyas_fold"/>
</dbReference>
<evidence type="ECO:0000313" key="1">
    <source>
        <dbReference type="EMBL" id="KRN67015.1"/>
    </source>
</evidence>
<keyword evidence="2" id="KW-1185">Reference proteome</keyword>
<dbReference type="Gene3D" id="2.160.20.10">
    <property type="entry name" value="Single-stranded right-handed beta-helix, Pectin lyase-like"/>
    <property type="match status" value="1"/>
</dbReference>
<sequence length="322" mass="37050">MVRIWIGEENLCRLINEGLGKPKLFCIVFREGENMTEYKDQYFEGERPLFAEKDATIVRTTFGEGESPLKESRHIEMQDSIFKWKYPLWYSKQVKVDHTIFETMSRSGIWYTDDISITNSTLQAPKLFRRSHRIALKNDHFSDAEETLWNCSDIRIENVQAKGDYFGMNSDNIYVDHLDLIGNYAFDGAKNIEVHNSTLVSKDAFWNCENVTVYDSVINGEYLAWNTKNITLINCTIESDQGLCYIDHLVMKNCRLLETDLAFEYCRDIDADIHSHISSVKNPISGTIHAESIGEMILDPTKIDPDQTTIVTNKGISKKRSA</sequence>
<dbReference type="AlphaFoldDB" id="A0A0R2IYE7"/>
<dbReference type="EMBL" id="JQBR01000003">
    <property type="protein sequence ID" value="KRN67015.1"/>
    <property type="molecule type" value="Genomic_DNA"/>
</dbReference>
<accession>A0A0R2IYE7</accession>
<dbReference type="InterPro" id="IPR011050">
    <property type="entry name" value="Pectin_lyase_fold/virulence"/>
</dbReference>
<dbReference type="STRING" id="319652.IV80_GL001105"/>
<evidence type="ECO:0000313" key="2">
    <source>
        <dbReference type="Proteomes" id="UP000051568"/>
    </source>
</evidence>
<dbReference type="InterPro" id="IPR022208">
    <property type="entry name" value="DUF3737"/>
</dbReference>
<name>A0A0R2IYE7_9LACO</name>
<protein>
    <recommendedName>
        <fullName evidence="3">Hydrogenase</fullName>
    </recommendedName>
</protein>
<reference evidence="1 2" key="1">
    <citation type="journal article" date="2015" name="Genome Announc.">
        <title>Expanding the biotechnology potential of lactobacilli through comparative genomics of 213 strains and associated genera.</title>
        <authorList>
            <person name="Sun Z."/>
            <person name="Harris H.M."/>
            <person name="McCann A."/>
            <person name="Guo C."/>
            <person name="Argimon S."/>
            <person name="Zhang W."/>
            <person name="Yang X."/>
            <person name="Jeffery I.B."/>
            <person name="Cooney J.C."/>
            <person name="Kagawa T.F."/>
            <person name="Liu W."/>
            <person name="Song Y."/>
            <person name="Salvetti E."/>
            <person name="Wrobel A."/>
            <person name="Rasinkangas P."/>
            <person name="Parkhill J."/>
            <person name="Rea M.C."/>
            <person name="O'Sullivan O."/>
            <person name="Ritari J."/>
            <person name="Douillard F.P."/>
            <person name="Paul Ross R."/>
            <person name="Yang R."/>
            <person name="Briner A.E."/>
            <person name="Felis G.E."/>
            <person name="de Vos W.M."/>
            <person name="Barrangou R."/>
            <person name="Klaenhammer T.R."/>
            <person name="Caufield P.W."/>
            <person name="Cui Y."/>
            <person name="Zhang H."/>
            <person name="O'Toole P.W."/>
        </authorList>
    </citation>
    <scope>NUCLEOTIDE SEQUENCE [LARGE SCALE GENOMIC DNA]</scope>
    <source>
        <strain evidence="1 2">DSM 17757</strain>
    </source>
</reference>
<dbReference type="Proteomes" id="UP000051568">
    <property type="component" value="Unassembled WGS sequence"/>
</dbReference>
<proteinExistence type="predicted"/>
<dbReference type="Pfam" id="PF12541">
    <property type="entry name" value="DUF3737"/>
    <property type="match status" value="1"/>
</dbReference>
<dbReference type="SUPFAM" id="SSF51126">
    <property type="entry name" value="Pectin lyase-like"/>
    <property type="match status" value="1"/>
</dbReference>
<evidence type="ECO:0008006" key="3">
    <source>
        <dbReference type="Google" id="ProtNLM"/>
    </source>
</evidence>